<dbReference type="PROSITE" id="PS50158">
    <property type="entry name" value="ZF_CCHC"/>
    <property type="match status" value="1"/>
</dbReference>
<dbReference type="AlphaFoldDB" id="A0A151IDU9"/>
<proteinExistence type="predicted"/>
<dbReference type="InterPro" id="IPR036875">
    <property type="entry name" value="Znf_CCHC_sf"/>
</dbReference>
<keyword evidence="5" id="KW-1185">Reference proteome</keyword>
<dbReference type="InterPro" id="IPR001394">
    <property type="entry name" value="Peptidase_C19_UCH"/>
</dbReference>
<dbReference type="EMBL" id="KQ977955">
    <property type="protein sequence ID" value="KYM98505.1"/>
    <property type="molecule type" value="Genomic_DNA"/>
</dbReference>
<dbReference type="Gene3D" id="4.10.60.10">
    <property type="entry name" value="Zinc finger, CCHC-type"/>
    <property type="match status" value="1"/>
</dbReference>
<evidence type="ECO:0000313" key="5">
    <source>
        <dbReference type="Proteomes" id="UP000078542"/>
    </source>
</evidence>
<organism evidence="4 5">
    <name type="scientific">Cyphomyrmex costatus</name>
    <dbReference type="NCBI Taxonomy" id="456900"/>
    <lineage>
        <taxon>Eukaryota</taxon>
        <taxon>Metazoa</taxon>
        <taxon>Ecdysozoa</taxon>
        <taxon>Arthropoda</taxon>
        <taxon>Hexapoda</taxon>
        <taxon>Insecta</taxon>
        <taxon>Pterygota</taxon>
        <taxon>Neoptera</taxon>
        <taxon>Endopterygota</taxon>
        <taxon>Hymenoptera</taxon>
        <taxon>Apocrita</taxon>
        <taxon>Aculeata</taxon>
        <taxon>Formicoidea</taxon>
        <taxon>Formicidae</taxon>
        <taxon>Myrmicinae</taxon>
        <taxon>Cyphomyrmex</taxon>
    </lineage>
</organism>
<dbReference type="SUPFAM" id="SSF57756">
    <property type="entry name" value="Retrovirus zinc finger-like domains"/>
    <property type="match status" value="1"/>
</dbReference>
<dbReference type="SMART" id="SM00343">
    <property type="entry name" value="ZnF_C2HC"/>
    <property type="match status" value="2"/>
</dbReference>
<dbReference type="GO" id="GO:0003676">
    <property type="term" value="F:nucleic acid binding"/>
    <property type="evidence" value="ECO:0007669"/>
    <property type="project" value="InterPro"/>
</dbReference>
<dbReference type="Gene3D" id="3.90.70.10">
    <property type="entry name" value="Cysteine proteinases"/>
    <property type="match status" value="1"/>
</dbReference>
<feature type="domain" description="SAP" evidence="3">
    <location>
        <begin position="6"/>
        <end position="40"/>
    </location>
</feature>
<dbReference type="Gene3D" id="1.10.720.30">
    <property type="entry name" value="SAP domain"/>
    <property type="match status" value="1"/>
</dbReference>
<evidence type="ECO:0000259" key="3">
    <source>
        <dbReference type="PROSITE" id="PS50800"/>
    </source>
</evidence>
<keyword evidence="1" id="KW-0863">Zinc-finger</keyword>
<dbReference type="GO" id="GO:0008270">
    <property type="term" value="F:zinc ion binding"/>
    <property type="evidence" value="ECO:0007669"/>
    <property type="project" value="UniProtKB-KW"/>
</dbReference>
<dbReference type="Proteomes" id="UP000078542">
    <property type="component" value="Unassembled WGS sequence"/>
</dbReference>
<dbReference type="SUPFAM" id="SSF68906">
    <property type="entry name" value="SAP domain"/>
    <property type="match status" value="1"/>
</dbReference>
<dbReference type="Pfam" id="PF00443">
    <property type="entry name" value="UCH"/>
    <property type="match status" value="1"/>
</dbReference>
<dbReference type="InterPro" id="IPR001878">
    <property type="entry name" value="Znf_CCHC"/>
</dbReference>
<evidence type="ECO:0000259" key="2">
    <source>
        <dbReference type="PROSITE" id="PS50158"/>
    </source>
</evidence>
<reference evidence="4 5" key="1">
    <citation type="submission" date="2016-03" db="EMBL/GenBank/DDBJ databases">
        <title>Cyphomyrmex costatus WGS genome.</title>
        <authorList>
            <person name="Nygaard S."/>
            <person name="Hu H."/>
            <person name="Boomsma J."/>
            <person name="Zhang G."/>
        </authorList>
    </citation>
    <scope>NUCLEOTIDE SEQUENCE [LARGE SCALE GENOMIC DNA]</scope>
    <source>
        <strain evidence="4">MS0001</strain>
        <tissue evidence="4">Whole body</tissue>
    </source>
</reference>
<dbReference type="STRING" id="456900.A0A151IDU9"/>
<keyword evidence="1" id="KW-0479">Metal-binding</keyword>
<dbReference type="InterPro" id="IPR036361">
    <property type="entry name" value="SAP_dom_sf"/>
</dbReference>
<dbReference type="InterPro" id="IPR038765">
    <property type="entry name" value="Papain-like_cys_pep_sf"/>
</dbReference>
<feature type="domain" description="CCHC-type" evidence="2">
    <location>
        <begin position="146"/>
        <end position="161"/>
    </location>
</feature>
<keyword evidence="1" id="KW-0862">Zinc</keyword>
<gene>
    <name evidence="4" type="ORF">ALC62_10783</name>
</gene>
<dbReference type="GO" id="GO:0016579">
    <property type="term" value="P:protein deubiquitination"/>
    <property type="evidence" value="ECO:0007669"/>
    <property type="project" value="InterPro"/>
</dbReference>
<dbReference type="SMART" id="SM00513">
    <property type="entry name" value="SAP"/>
    <property type="match status" value="1"/>
</dbReference>
<dbReference type="SUPFAM" id="SSF54001">
    <property type="entry name" value="Cysteine proteinases"/>
    <property type="match status" value="1"/>
</dbReference>
<evidence type="ECO:0000313" key="4">
    <source>
        <dbReference type="EMBL" id="KYM98505.1"/>
    </source>
</evidence>
<protein>
    <submittedName>
        <fullName evidence="4">Uncharacterized protein</fullName>
    </submittedName>
</protein>
<accession>A0A151IDU9</accession>
<evidence type="ECO:0000256" key="1">
    <source>
        <dbReference type="PROSITE-ProRule" id="PRU00047"/>
    </source>
</evidence>
<dbReference type="PROSITE" id="PS50800">
    <property type="entry name" value="SAP"/>
    <property type="match status" value="1"/>
</dbReference>
<dbReference type="Pfam" id="PF02037">
    <property type="entry name" value="SAP"/>
    <property type="match status" value="1"/>
</dbReference>
<sequence>MDALEGNDFTVAELKDALRERKLPTGGAKAELIMRLEAVDEDIWTILDERRNQAPLAEGASASTAEQEVVEDAMMRNGGIAALNPVIKRFNDPKLKKDGLKSSDARTETSSVKGKSTKCYKYQETGHIATHCKRPVMTASVERRACFVCGSVKHLARDCSERKQPASASKAGKGSAQTTSTNVIVEHVELPKPYVVTLKVSPDGKTGNVDAFEIDAVIDSGSPISLVRDSVVKNEFCNPVIEDTGKFCGINSSRLEILNIFYGEIEVKGVRIKIKLFCRRLLVLRDRACLERSVLSREQEMREKILEVTRFSKFGDWPCAISRSRLIGCCPVPPREGEEAGDVSVRGPQSKFKILTSNVSTKNLERFPHNKYNIKSVPSDKISIGEGLYRVCSAIYHHRNSVNSGHYMNMLRIGKTNKSKWIYVSDQTILRKQWPRGSKDAYMFFLEKLK</sequence>
<dbReference type="GO" id="GO:0004843">
    <property type="term" value="F:cysteine-type deubiquitinase activity"/>
    <property type="evidence" value="ECO:0007669"/>
    <property type="project" value="InterPro"/>
</dbReference>
<dbReference type="InterPro" id="IPR003034">
    <property type="entry name" value="SAP_dom"/>
</dbReference>
<name>A0A151IDU9_9HYME</name>